<keyword evidence="5" id="KW-0732">Signal</keyword>
<feature type="repeat" description="ANK" evidence="3">
    <location>
        <begin position="1489"/>
        <end position="1521"/>
    </location>
</feature>
<evidence type="ECO:0000256" key="5">
    <source>
        <dbReference type="SAM" id="SignalP"/>
    </source>
</evidence>
<dbReference type="Pfam" id="PF22939">
    <property type="entry name" value="WHD_GPIID"/>
    <property type="match status" value="1"/>
</dbReference>
<evidence type="ECO:0000259" key="6">
    <source>
        <dbReference type="Pfam" id="PF22939"/>
    </source>
</evidence>
<reference evidence="8" key="1">
    <citation type="journal article" date="2020" name="Stud. Mycol.">
        <title>101 Dothideomycetes genomes: a test case for predicting lifestyles and emergence of pathogens.</title>
        <authorList>
            <person name="Haridas S."/>
            <person name="Albert R."/>
            <person name="Binder M."/>
            <person name="Bloem J."/>
            <person name="Labutti K."/>
            <person name="Salamov A."/>
            <person name="Andreopoulos B."/>
            <person name="Baker S."/>
            <person name="Barry K."/>
            <person name="Bills G."/>
            <person name="Bluhm B."/>
            <person name="Cannon C."/>
            <person name="Castanera R."/>
            <person name="Culley D."/>
            <person name="Daum C."/>
            <person name="Ezra D."/>
            <person name="Gonzalez J."/>
            <person name="Henrissat B."/>
            <person name="Kuo A."/>
            <person name="Liang C."/>
            <person name="Lipzen A."/>
            <person name="Lutzoni F."/>
            <person name="Magnuson J."/>
            <person name="Mondo S."/>
            <person name="Nolan M."/>
            <person name="Ohm R."/>
            <person name="Pangilinan J."/>
            <person name="Park H.-J."/>
            <person name="Ramirez L."/>
            <person name="Alfaro M."/>
            <person name="Sun H."/>
            <person name="Tritt A."/>
            <person name="Yoshinaga Y."/>
            <person name="Zwiers L.-H."/>
            <person name="Turgeon B."/>
            <person name="Goodwin S."/>
            <person name="Spatafora J."/>
            <person name="Crous P."/>
            <person name="Grigoriev I."/>
        </authorList>
    </citation>
    <scope>NUCLEOTIDE SEQUENCE</scope>
    <source>
        <strain evidence="8">CBS 627.86</strain>
    </source>
</reference>
<dbReference type="Pfam" id="PF24883">
    <property type="entry name" value="NPHP3_N"/>
    <property type="match status" value="1"/>
</dbReference>
<organism evidence="8 9">
    <name type="scientific">Lophiotrema nucula</name>
    <dbReference type="NCBI Taxonomy" id="690887"/>
    <lineage>
        <taxon>Eukaryota</taxon>
        <taxon>Fungi</taxon>
        <taxon>Dikarya</taxon>
        <taxon>Ascomycota</taxon>
        <taxon>Pezizomycotina</taxon>
        <taxon>Dothideomycetes</taxon>
        <taxon>Pleosporomycetidae</taxon>
        <taxon>Pleosporales</taxon>
        <taxon>Lophiotremataceae</taxon>
        <taxon>Lophiotrema</taxon>
    </lineage>
</organism>
<feature type="repeat" description="ANK" evidence="3">
    <location>
        <begin position="1405"/>
        <end position="1437"/>
    </location>
</feature>
<dbReference type="InterPro" id="IPR050889">
    <property type="entry name" value="Dendritic_Spine_Reg/Scaffold"/>
</dbReference>
<feature type="signal peptide" evidence="5">
    <location>
        <begin position="1"/>
        <end position="27"/>
    </location>
</feature>
<feature type="repeat" description="ANK" evidence="3">
    <location>
        <begin position="1558"/>
        <end position="1590"/>
    </location>
</feature>
<accession>A0A6A5Z0K4</accession>
<dbReference type="Pfam" id="PF12796">
    <property type="entry name" value="Ank_2"/>
    <property type="match status" value="4"/>
</dbReference>
<evidence type="ECO:0000256" key="1">
    <source>
        <dbReference type="ARBA" id="ARBA00022737"/>
    </source>
</evidence>
<keyword evidence="9" id="KW-1185">Reference proteome</keyword>
<name>A0A6A5Z0K4_9PLEO</name>
<proteinExistence type="predicted"/>
<dbReference type="PANTHER" id="PTHR24166:SF48">
    <property type="entry name" value="PROTEIN VAPYRIN"/>
    <property type="match status" value="1"/>
</dbReference>
<protein>
    <submittedName>
        <fullName evidence="8">Ankyrin repeat-containing domain protein</fullName>
    </submittedName>
</protein>
<feature type="repeat" description="ANK" evidence="3">
    <location>
        <begin position="688"/>
        <end position="720"/>
    </location>
</feature>
<dbReference type="PRINTS" id="PR01415">
    <property type="entry name" value="ANKYRIN"/>
</dbReference>
<keyword evidence="1" id="KW-0677">Repeat</keyword>
<dbReference type="SUPFAM" id="SSF48403">
    <property type="entry name" value="Ankyrin repeat"/>
    <property type="match status" value="3"/>
</dbReference>
<evidence type="ECO:0000313" key="8">
    <source>
        <dbReference type="EMBL" id="KAF2111928.1"/>
    </source>
</evidence>
<feature type="domain" description="Nephrocystin 3-like N-terminal" evidence="7">
    <location>
        <begin position="176"/>
        <end position="331"/>
    </location>
</feature>
<feature type="chain" id="PRO_5025481101" evidence="5">
    <location>
        <begin position="28"/>
        <end position="1737"/>
    </location>
</feature>
<dbReference type="EMBL" id="ML977332">
    <property type="protein sequence ID" value="KAF2111928.1"/>
    <property type="molecule type" value="Genomic_DNA"/>
</dbReference>
<dbReference type="InterPro" id="IPR027417">
    <property type="entry name" value="P-loop_NTPase"/>
</dbReference>
<feature type="repeat" description="ANK" evidence="3">
    <location>
        <begin position="1612"/>
        <end position="1640"/>
    </location>
</feature>
<evidence type="ECO:0000256" key="4">
    <source>
        <dbReference type="SAM" id="MobiDB-lite"/>
    </source>
</evidence>
<evidence type="ECO:0000256" key="3">
    <source>
        <dbReference type="PROSITE-ProRule" id="PRU00023"/>
    </source>
</evidence>
<feature type="repeat" description="ANK" evidence="3">
    <location>
        <begin position="655"/>
        <end position="687"/>
    </location>
</feature>
<dbReference type="PROSITE" id="PS50088">
    <property type="entry name" value="ANK_REPEAT"/>
    <property type="match status" value="11"/>
</dbReference>
<sequence length="1737" mass="191930">MAEAIGLAASLTTLLALAGQVAQLSYAYVSDVRNAPKIQKMYLQEISAFMEVLFRAEQATTDSEATGIIGSRPSSLSESFLKDCYSQLSALQSDLEKRQRRLLWPLQAKEFKKSIQVLSAFRSVFIDFVSANNLAATNATYKKLDALSIAHVKNQLLSCLQSSKEEQRPRPDPCPGTGQWFLTSPEYRVWRNGQSRTLWCCGPPGVGKSTLASLIITDLQAKAAPRPTILSFFCDFSRRQHQTTLVVLQSLLSQAIEQGNPDFVVKVNDTCGGDLSTLREPNSLCTLLGDAFASKHTYLILDAPDELDKINDVLARISSIGTKYNLVITSRESPELKRYFPKAMTMEIRSKLEDVQCYARNRLEESDVFENLSSASDLVREVVLKSDGIFLLAKLLIDRMLEQATIKKMRRALMDFPSSIEDAYKTNLQRIDAQTPAKRSLARRVLGWITHSKRPLHTQEIVEAFAVEEDTDVIDPENILRIERLRALCLGLVVIHSIDHSIGLIHTTAYEYFQDNCSGPLEGDLDIARTCILYLSLKPFQSGPCYSGLDLKNRFREMPFLDYAVEHLGSHISDPDIEEKLTPNLTGLLSLESLRSSAFQALNFPSDLNDALAEEFLESIPTGQAGLHLAACWNLKGAGTRLLKAGELIGALDSQQWSPLHYACSKGHLAVAEFLINAGAPLNLQDSQGWTPLFWASFSGSPEIVNALLINGADHLVRETLGWTALHWAVSRGEKGVVDVLLHHHRAYLQQPPRPKRQVASLTFDGIIEYSQKPSPGSSVVPMEIAAETQQLAIFDTLAKNIDASMNFEHETFNRVWSQENFDAPISNPWRTLTKSEKIWKNEVRKIFSIPTTERDLDHYSARAPDDQSEPTSWKSKLLLSAINESKLVAVRLLIDVGADVNFRSKTTPLHAAAFQEDSSFAAYLISKGADVTAIDERGYTALHHAVMNSFVSTTQTILEARADVNKRVQLGGPGWGSRRFNYRHRSSDLDRFKSNFLPESKTPLILACGPILLDSANMDVTKRIMGTLLDKGADPNIQDDTGMTALHYAATLPEPRIIEILFGYGADPRIVDNSGRSPLHVLAKYAKIDRTFPILTDTVEQILGAYQSQDTGLLVNGVAELPESRLPERQILADPPVARESTMQQEPTSGGGHDDSSEFTGIPLSEHRNSPPKRFDDREGLDAGTSPTTLALRHGRYILLEIFIEKGGYISPDFSKDLALKEAIKALQPSVVSKLLLLGAKPDDQAIRDLTVAIICTGWWQKPDEIHTLQHVNTVDEASVRRSVLILRDLLVNGAPIDWQDPITGVSALHLAARVKGAEAVLEHLLKHCADAYLQLESGLDAFHLAALYQNTAALQHLVDWAMSHPATGHWTRCFAQIQGAQDLYELICAALRSEGQINMKFDTGGTLLHYTCELGNIPLATSLLSNGADKTAADKRHFLPIHYSSFSGAKEATKILWPPTTSDGISVKAELPTFGQFDKPLPWAVNDYKTFLHCAIESEDRSMVIDLLDSGADIECKSSQNRLEQSPLYLAAKLGQLSIVDLLISRGANVKSCNKYGWAPLHIAALNGHESTVRRMIEAGADIHATTSHWGELYTYPRGFDMGREWRGQPLHLAAIQGHVDVVTLLMKHGANCKASTGAWGYVWYGDGGYPLGRSCGPTALHSVLSAGNSLDGIHGDRLDANRLLIARMLIEAGADVEGVGDYLDVQDVLKFQGYEDVWEKVRKGISDQGKTLQH</sequence>
<dbReference type="SUPFAM" id="SSF52540">
    <property type="entry name" value="P-loop containing nucleoside triphosphate hydrolases"/>
    <property type="match status" value="1"/>
</dbReference>
<dbReference type="InterPro" id="IPR002110">
    <property type="entry name" value="Ankyrin_rpt"/>
</dbReference>
<dbReference type="OrthoDB" id="3788444at2759"/>
<feature type="repeat" description="ANK" evidence="3">
    <location>
        <begin position="1305"/>
        <end position="1338"/>
    </location>
</feature>
<dbReference type="SMART" id="SM00248">
    <property type="entry name" value="ANK"/>
    <property type="match status" value="19"/>
</dbReference>
<dbReference type="PROSITE" id="PS50297">
    <property type="entry name" value="ANK_REP_REGION"/>
    <property type="match status" value="9"/>
</dbReference>
<evidence type="ECO:0000313" key="9">
    <source>
        <dbReference type="Proteomes" id="UP000799770"/>
    </source>
</evidence>
<dbReference type="InterPro" id="IPR054471">
    <property type="entry name" value="GPIID_WHD"/>
</dbReference>
<keyword evidence="2 3" id="KW-0040">ANK repeat</keyword>
<gene>
    <name evidence="8" type="ORF">BDV96DRAFT_164138</name>
</gene>
<evidence type="ECO:0000256" key="2">
    <source>
        <dbReference type="ARBA" id="ARBA00023043"/>
    </source>
</evidence>
<dbReference type="InterPro" id="IPR056884">
    <property type="entry name" value="NPHP3-like_N"/>
</dbReference>
<dbReference type="Proteomes" id="UP000799770">
    <property type="component" value="Unassembled WGS sequence"/>
</dbReference>
<evidence type="ECO:0000259" key="7">
    <source>
        <dbReference type="Pfam" id="PF24883"/>
    </source>
</evidence>
<feature type="repeat" description="ANK" evidence="3">
    <location>
        <begin position="905"/>
        <end position="937"/>
    </location>
</feature>
<feature type="repeat" description="ANK" evidence="3">
    <location>
        <begin position="1525"/>
        <end position="1557"/>
    </location>
</feature>
<dbReference type="PANTHER" id="PTHR24166">
    <property type="entry name" value="ROLLING PEBBLES, ISOFORM B"/>
    <property type="match status" value="1"/>
</dbReference>
<feature type="region of interest" description="Disordered" evidence="4">
    <location>
        <begin position="1137"/>
        <end position="1187"/>
    </location>
</feature>
<dbReference type="Gene3D" id="3.40.50.300">
    <property type="entry name" value="P-loop containing nucleotide triphosphate hydrolases"/>
    <property type="match status" value="1"/>
</dbReference>
<dbReference type="Pfam" id="PF00023">
    <property type="entry name" value="Ank"/>
    <property type="match status" value="2"/>
</dbReference>
<feature type="compositionally biased region" description="Basic and acidic residues" evidence="4">
    <location>
        <begin position="1166"/>
        <end position="1182"/>
    </location>
</feature>
<feature type="domain" description="GPI inositol-deacylase winged helix" evidence="6">
    <location>
        <begin position="438"/>
        <end position="515"/>
    </location>
</feature>
<dbReference type="InterPro" id="IPR036770">
    <property type="entry name" value="Ankyrin_rpt-contain_sf"/>
</dbReference>
<feature type="repeat" description="ANK" evidence="3">
    <location>
        <begin position="1042"/>
        <end position="1074"/>
    </location>
</feature>
<dbReference type="Gene3D" id="1.25.40.20">
    <property type="entry name" value="Ankyrin repeat-containing domain"/>
    <property type="match status" value="7"/>
</dbReference>
<feature type="repeat" description="ANK" evidence="3">
    <location>
        <begin position="938"/>
        <end position="970"/>
    </location>
</feature>